<dbReference type="Gene3D" id="2.20.28.160">
    <property type="match status" value="1"/>
</dbReference>
<dbReference type="EMBL" id="DSOK01000156">
    <property type="protein sequence ID" value="HEN14882.1"/>
    <property type="molecule type" value="Genomic_DNA"/>
</dbReference>
<accession>A0A7C2JYI8</accession>
<protein>
    <recommendedName>
        <fullName evidence="2">DZANK-type domain-containing protein</fullName>
    </recommendedName>
</protein>
<gene>
    <name evidence="1" type="ORF">ENQ76_05355</name>
</gene>
<name>A0A7C2JYI8_9PLAN</name>
<dbReference type="InterPro" id="IPR010807">
    <property type="entry name" value="YfgJ-like"/>
</dbReference>
<reference evidence="1" key="1">
    <citation type="journal article" date="2020" name="mSystems">
        <title>Genome- and Community-Level Interaction Insights into Carbon Utilization and Element Cycling Functions of Hydrothermarchaeota in Hydrothermal Sediment.</title>
        <authorList>
            <person name="Zhou Z."/>
            <person name="Liu Y."/>
            <person name="Xu W."/>
            <person name="Pan J."/>
            <person name="Luo Z.H."/>
            <person name="Li M."/>
        </authorList>
    </citation>
    <scope>NUCLEOTIDE SEQUENCE [LARGE SCALE GENOMIC DNA]</scope>
    <source>
        <strain evidence="1">SpSt-339</strain>
    </source>
</reference>
<proteinExistence type="predicted"/>
<sequence length="147" mass="16524">MAEWPGGECPTCGEWMPPNQVHCRECRQLLNPELTKSSVEVPAFVPLQELGAMIEVAPAGLFCACPKCQAELKIARKYLGERVQCKFCQADFRLDPTSPTIRQADVYAHCPHCQQQLRFDPKYVGVKVMCRFCNGRLHIVDEAAATR</sequence>
<dbReference type="Pfam" id="PF07191">
    <property type="entry name" value="Zn_ribbon_6"/>
    <property type="match status" value="1"/>
</dbReference>
<organism evidence="1">
    <name type="scientific">Schlesneria paludicola</name>
    <dbReference type="NCBI Taxonomy" id="360056"/>
    <lineage>
        <taxon>Bacteria</taxon>
        <taxon>Pseudomonadati</taxon>
        <taxon>Planctomycetota</taxon>
        <taxon>Planctomycetia</taxon>
        <taxon>Planctomycetales</taxon>
        <taxon>Planctomycetaceae</taxon>
        <taxon>Schlesneria</taxon>
    </lineage>
</organism>
<evidence type="ECO:0000313" key="1">
    <source>
        <dbReference type="EMBL" id="HEN14882.1"/>
    </source>
</evidence>
<evidence type="ECO:0008006" key="2">
    <source>
        <dbReference type="Google" id="ProtNLM"/>
    </source>
</evidence>
<dbReference type="AlphaFoldDB" id="A0A7C2JYI8"/>
<comment type="caution">
    <text evidence="1">The sequence shown here is derived from an EMBL/GenBank/DDBJ whole genome shotgun (WGS) entry which is preliminary data.</text>
</comment>